<feature type="region of interest" description="Disordered" evidence="1">
    <location>
        <begin position="97"/>
        <end position="120"/>
    </location>
</feature>
<organism evidence="2 3">
    <name type="scientific">Byssothecium circinans</name>
    <dbReference type="NCBI Taxonomy" id="147558"/>
    <lineage>
        <taxon>Eukaryota</taxon>
        <taxon>Fungi</taxon>
        <taxon>Dikarya</taxon>
        <taxon>Ascomycota</taxon>
        <taxon>Pezizomycotina</taxon>
        <taxon>Dothideomycetes</taxon>
        <taxon>Pleosporomycetidae</taxon>
        <taxon>Pleosporales</taxon>
        <taxon>Massarineae</taxon>
        <taxon>Massarinaceae</taxon>
        <taxon>Byssothecium</taxon>
    </lineage>
</organism>
<accession>A0A6A5U7L7</accession>
<evidence type="ECO:0000256" key="1">
    <source>
        <dbReference type="SAM" id="MobiDB-lite"/>
    </source>
</evidence>
<proteinExistence type="predicted"/>
<reference evidence="2" key="1">
    <citation type="journal article" date="2020" name="Stud. Mycol.">
        <title>101 Dothideomycetes genomes: a test case for predicting lifestyles and emergence of pathogens.</title>
        <authorList>
            <person name="Haridas S."/>
            <person name="Albert R."/>
            <person name="Binder M."/>
            <person name="Bloem J."/>
            <person name="Labutti K."/>
            <person name="Salamov A."/>
            <person name="Andreopoulos B."/>
            <person name="Baker S."/>
            <person name="Barry K."/>
            <person name="Bills G."/>
            <person name="Bluhm B."/>
            <person name="Cannon C."/>
            <person name="Castanera R."/>
            <person name="Culley D."/>
            <person name="Daum C."/>
            <person name="Ezra D."/>
            <person name="Gonzalez J."/>
            <person name="Henrissat B."/>
            <person name="Kuo A."/>
            <person name="Liang C."/>
            <person name="Lipzen A."/>
            <person name="Lutzoni F."/>
            <person name="Magnuson J."/>
            <person name="Mondo S."/>
            <person name="Nolan M."/>
            <person name="Ohm R."/>
            <person name="Pangilinan J."/>
            <person name="Park H.-J."/>
            <person name="Ramirez L."/>
            <person name="Alfaro M."/>
            <person name="Sun H."/>
            <person name="Tritt A."/>
            <person name="Yoshinaga Y."/>
            <person name="Zwiers L.-H."/>
            <person name="Turgeon B."/>
            <person name="Goodwin S."/>
            <person name="Spatafora J."/>
            <person name="Crous P."/>
            <person name="Grigoriev I."/>
        </authorList>
    </citation>
    <scope>NUCLEOTIDE SEQUENCE</scope>
    <source>
        <strain evidence="2">CBS 675.92</strain>
    </source>
</reference>
<evidence type="ECO:0000313" key="3">
    <source>
        <dbReference type="Proteomes" id="UP000800035"/>
    </source>
</evidence>
<keyword evidence="3" id="KW-1185">Reference proteome</keyword>
<dbReference type="AlphaFoldDB" id="A0A6A5U7L7"/>
<dbReference type="EMBL" id="ML976983">
    <property type="protein sequence ID" value="KAF1960320.1"/>
    <property type="molecule type" value="Genomic_DNA"/>
</dbReference>
<protein>
    <submittedName>
        <fullName evidence="2">Uncharacterized protein</fullName>
    </submittedName>
</protein>
<sequence length="178" mass="20833">MFTNKQCENYRQSFLRRWRATRSSVKQPYCISKRKPARVSPPKVTFCVTCHNLELKIRWIENQMPVDGFEFVTVLRRLSEHYDAHGWDFADKKVTAKTKRRPAKKNEPAQVPTPTPQPEDVASVDIGEFFDFDRFEEDKVLRLSHSAQDADAKGEDEEIGEYLDFRGHIEEVCGKFDF</sequence>
<dbReference type="Proteomes" id="UP000800035">
    <property type="component" value="Unassembled WGS sequence"/>
</dbReference>
<name>A0A6A5U7L7_9PLEO</name>
<evidence type="ECO:0000313" key="2">
    <source>
        <dbReference type="EMBL" id="KAF1960320.1"/>
    </source>
</evidence>
<gene>
    <name evidence="2" type="ORF">CC80DRAFT_501564</name>
</gene>